<accession>A0A7C9AH14</accession>
<reference evidence="2" key="1">
    <citation type="journal article" date="2013" name="J. Plant Res.">
        <title>Effect of fungi and light on seed germination of three Opuntia species from semiarid lands of central Mexico.</title>
        <authorList>
            <person name="Delgado-Sanchez P."/>
            <person name="Jimenez-Bremont J.F."/>
            <person name="Guerrero-Gonzalez Mde L."/>
            <person name="Flores J."/>
        </authorList>
    </citation>
    <scope>NUCLEOTIDE SEQUENCE</scope>
    <source>
        <tissue evidence="2">Cladode</tissue>
    </source>
</reference>
<name>A0A7C9AH14_OPUST</name>
<keyword evidence="2" id="KW-0413">Isomerase</keyword>
<dbReference type="EC" id="5.3.4.1" evidence="2"/>
<sequence>MFSANLASSSSPIYSPPLSSYKPCFLSRPLIQCRASDFFAIGATSSSSSNWFQFPGGAAADAPGRPRISREDDAVLSGNTNSNSKSYKKVNGRDRNWSRHKESYLTDDSDPLPLPMTYPDSTPVSPEEIDRRLLCDPVDEDCKAVVYEWTGECRSCQGTGYVSYYNKRGKETICKCIPCMGVGYVQKITARNDIELMVDLDNGKPP</sequence>
<dbReference type="InterPro" id="IPR037477">
    <property type="entry name" value="SCO2"/>
</dbReference>
<dbReference type="PANTHER" id="PTHR36035:SF1">
    <property type="entry name" value="PROTEIN DISULFIDE-ISOMERASE SCO2"/>
    <property type="match status" value="1"/>
</dbReference>
<dbReference type="PANTHER" id="PTHR36035">
    <property type="entry name" value="PROTEIN DISULFIDE-ISOMERASE SCO2"/>
    <property type="match status" value="1"/>
</dbReference>
<dbReference type="GO" id="GO:0003756">
    <property type="term" value="F:protein disulfide isomerase activity"/>
    <property type="evidence" value="ECO:0007669"/>
    <property type="project" value="UniProtKB-EC"/>
</dbReference>
<feature type="region of interest" description="Disordered" evidence="1">
    <location>
        <begin position="60"/>
        <end position="125"/>
    </location>
</feature>
<feature type="compositionally biased region" description="Basic and acidic residues" evidence="1">
    <location>
        <begin position="91"/>
        <end position="104"/>
    </location>
</feature>
<evidence type="ECO:0000313" key="2">
    <source>
        <dbReference type="EMBL" id="MBA4668298.1"/>
    </source>
</evidence>
<organism evidence="2">
    <name type="scientific">Opuntia streptacantha</name>
    <name type="common">Prickly pear cactus</name>
    <name type="synonym">Opuntia cardona</name>
    <dbReference type="NCBI Taxonomy" id="393608"/>
    <lineage>
        <taxon>Eukaryota</taxon>
        <taxon>Viridiplantae</taxon>
        <taxon>Streptophyta</taxon>
        <taxon>Embryophyta</taxon>
        <taxon>Tracheophyta</taxon>
        <taxon>Spermatophyta</taxon>
        <taxon>Magnoliopsida</taxon>
        <taxon>eudicotyledons</taxon>
        <taxon>Gunneridae</taxon>
        <taxon>Pentapetalae</taxon>
        <taxon>Caryophyllales</taxon>
        <taxon>Cactineae</taxon>
        <taxon>Cactaceae</taxon>
        <taxon>Opuntioideae</taxon>
        <taxon>Opuntia</taxon>
    </lineage>
</organism>
<protein>
    <submittedName>
        <fullName evidence="2">Protein disulfide-isomerase</fullName>
        <ecNumber evidence="2">5.3.4.1</ecNumber>
    </submittedName>
</protein>
<evidence type="ECO:0000256" key="1">
    <source>
        <dbReference type="SAM" id="MobiDB-lite"/>
    </source>
</evidence>
<dbReference type="EMBL" id="GISG01239076">
    <property type="protein sequence ID" value="MBA4668298.1"/>
    <property type="molecule type" value="Transcribed_RNA"/>
</dbReference>
<reference evidence="2" key="2">
    <citation type="submission" date="2020-07" db="EMBL/GenBank/DDBJ databases">
        <authorList>
            <person name="Vera ALvarez R."/>
            <person name="Arias-Moreno D.M."/>
            <person name="Jimenez-Jacinto V."/>
            <person name="Jimenez-Bremont J.F."/>
            <person name="Swaminathan K."/>
            <person name="Moose S.P."/>
            <person name="Guerrero-Gonzalez M.L."/>
            <person name="Marino-Ramirez L."/>
            <person name="Landsman D."/>
            <person name="Rodriguez-Kessler M."/>
            <person name="Delgado-Sanchez P."/>
        </authorList>
    </citation>
    <scope>NUCLEOTIDE SEQUENCE</scope>
    <source>
        <tissue evidence="2">Cladode</tissue>
    </source>
</reference>
<dbReference type="EMBL" id="GISG01239072">
    <property type="protein sequence ID" value="MBA4668296.1"/>
    <property type="molecule type" value="Transcribed_RNA"/>
</dbReference>
<dbReference type="AlphaFoldDB" id="A0A7C9AH14"/>
<proteinExistence type="predicted"/>